<dbReference type="PROSITE" id="PS50011">
    <property type="entry name" value="PROTEIN_KINASE_DOM"/>
    <property type="match status" value="1"/>
</dbReference>
<comment type="catalytic activity">
    <reaction evidence="9">
        <text>L-threonyl-[protein] + ATP = O-phospho-L-threonyl-[protein] + ADP + H(+)</text>
        <dbReference type="Rhea" id="RHEA:46608"/>
        <dbReference type="Rhea" id="RHEA-COMP:11060"/>
        <dbReference type="Rhea" id="RHEA-COMP:11605"/>
        <dbReference type="ChEBI" id="CHEBI:15378"/>
        <dbReference type="ChEBI" id="CHEBI:30013"/>
        <dbReference type="ChEBI" id="CHEBI:30616"/>
        <dbReference type="ChEBI" id="CHEBI:61977"/>
        <dbReference type="ChEBI" id="CHEBI:456216"/>
        <dbReference type="EC" id="2.7.11.22"/>
    </reaction>
</comment>
<evidence type="ECO:0000256" key="5">
    <source>
        <dbReference type="ARBA" id="ARBA00022741"/>
    </source>
</evidence>
<comment type="subcellular location">
    <subcellularLocation>
        <location evidence="1">Nucleus</location>
    </subcellularLocation>
</comment>
<dbReference type="GO" id="GO:0005524">
    <property type="term" value="F:ATP binding"/>
    <property type="evidence" value="ECO:0007669"/>
    <property type="project" value="UniProtKB-KW"/>
</dbReference>
<evidence type="ECO:0000259" key="12">
    <source>
        <dbReference type="PROSITE" id="PS50011"/>
    </source>
</evidence>
<name>A0A7J7F4I6_DICBM</name>
<evidence type="ECO:0000256" key="3">
    <source>
        <dbReference type="ARBA" id="ARBA00022553"/>
    </source>
</evidence>
<dbReference type="SUPFAM" id="SSF56112">
    <property type="entry name" value="Protein kinase-like (PK-like)"/>
    <property type="match status" value="1"/>
</dbReference>
<dbReference type="PANTHER" id="PTHR24056:SF334">
    <property type="entry name" value="CYCLIN-DEPENDENT KINASE 1"/>
    <property type="match status" value="1"/>
</dbReference>
<dbReference type="InterPro" id="IPR050108">
    <property type="entry name" value="CDK"/>
</dbReference>
<evidence type="ECO:0000256" key="1">
    <source>
        <dbReference type="ARBA" id="ARBA00004123"/>
    </source>
</evidence>
<evidence type="ECO:0000256" key="9">
    <source>
        <dbReference type="ARBA" id="ARBA00047811"/>
    </source>
</evidence>
<comment type="catalytic activity">
    <reaction evidence="10">
        <text>L-seryl-[protein] + ATP = O-phospho-L-seryl-[protein] + ADP + H(+)</text>
        <dbReference type="Rhea" id="RHEA:17989"/>
        <dbReference type="Rhea" id="RHEA-COMP:9863"/>
        <dbReference type="Rhea" id="RHEA-COMP:11604"/>
        <dbReference type="ChEBI" id="CHEBI:15378"/>
        <dbReference type="ChEBI" id="CHEBI:29999"/>
        <dbReference type="ChEBI" id="CHEBI:30616"/>
        <dbReference type="ChEBI" id="CHEBI:83421"/>
        <dbReference type="ChEBI" id="CHEBI:456216"/>
        <dbReference type="EC" id="2.7.11.22"/>
    </reaction>
</comment>
<organism evidence="13 14">
    <name type="scientific">Diceros bicornis minor</name>
    <name type="common">South-central black rhinoceros</name>
    <dbReference type="NCBI Taxonomy" id="77932"/>
    <lineage>
        <taxon>Eukaryota</taxon>
        <taxon>Metazoa</taxon>
        <taxon>Chordata</taxon>
        <taxon>Craniata</taxon>
        <taxon>Vertebrata</taxon>
        <taxon>Euteleostomi</taxon>
        <taxon>Mammalia</taxon>
        <taxon>Eutheria</taxon>
        <taxon>Laurasiatheria</taxon>
        <taxon>Perissodactyla</taxon>
        <taxon>Rhinocerotidae</taxon>
        <taxon>Diceros</taxon>
    </lineage>
</organism>
<evidence type="ECO:0000313" key="14">
    <source>
        <dbReference type="Proteomes" id="UP000551758"/>
    </source>
</evidence>
<dbReference type="Gene3D" id="1.10.510.10">
    <property type="entry name" value="Transferase(Phosphotransferase) domain 1"/>
    <property type="match status" value="1"/>
</dbReference>
<keyword evidence="3" id="KW-0597">Phosphoprotein</keyword>
<dbReference type="GO" id="GO:0008353">
    <property type="term" value="F:RNA polymerase II CTD heptapeptide repeat kinase activity"/>
    <property type="evidence" value="ECO:0007669"/>
    <property type="project" value="UniProtKB-EC"/>
</dbReference>
<dbReference type="GO" id="GO:0004693">
    <property type="term" value="F:cyclin-dependent protein serine/threonine kinase activity"/>
    <property type="evidence" value="ECO:0007669"/>
    <property type="project" value="UniProtKB-EC"/>
</dbReference>
<dbReference type="InterPro" id="IPR011009">
    <property type="entry name" value="Kinase-like_dom_sf"/>
</dbReference>
<dbReference type="Gene3D" id="3.30.200.20">
    <property type="entry name" value="Phosphorylase Kinase, domain 1"/>
    <property type="match status" value="1"/>
</dbReference>
<dbReference type="GO" id="GO:0000086">
    <property type="term" value="P:G2/M transition of mitotic cell cycle"/>
    <property type="evidence" value="ECO:0007669"/>
    <property type="project" value="TreeGrafter"/>
</dbReference>
<dbReference type="Pfam" id="PF00069">
    <property type="entry name" value="Pkinase"/>
    <property type="match status" value="1"/>
</dbReference>
<evidence type="ECO:0000313" key="13">
    <source>
        <dbReference type="EMBL" id="KAF5922940.1"/>
    </source>
</evidence>
<keyword evidence="5" id="KW-0547">Nucleotide-binding</keyword>
<sequence length="201" mass="23171">MEEYTKIENIGEDTYEVTYKGRHKTTDQVVAMKKIRLESKEEGFLNSVIQMCLCRIPGYISSLDSLDLEKYLDSTLLVSSWILHLLRLFVPNPTRDCKSPSQRLRTSKSIDNKGTKKPADFGFARDFGIPIRVHTHEVAMLWYRSPKVLLRSTHYSTPVDIWSLDTIFAELATKKPLFHGDSEVDQLFRIFRALGTLNNEV</sequence>
<keyword evidence="4" id="KW-0808">Transferase</keyword>
<evidence type="ECO:0000256" key="4">
    <source>
        <dbReference type="ARBA" id="ARBA00022679"/>
    </source>
</evidence>
<keyword evidence="8" id="KW-0539">Nucleus</keyword>
<dbReference type="GO" id="GO:0007095">
    <property type="term" value="P:mitotic G2 DNA damage checkpoint signaling"/>
    <property type="evidence" value="ECO:0007669"/>
    <property type="project" value="TreeGrafter"/>
</dbReference>
<protein>
    <recommendedName>
        <fullName evidence="12">Protein kinase domain-containing protein</fullName>
    </recommendedName>
</protein>
<evidence type="ECO:0000256" key="11">
    <source>
        <dbReference type="ARBA" id="ARBA00049280"/>
    </source>
</evidence>
<keyword evidence="2" id="KW-0723">Serine/threonine-protein kinase</keyword>
<dbReference type="SMART" id="SM00220">
    <property type="entry name" value="S_TKc"/>
    <property type="match status" value="1"/>
</dbReference>
<dbReference type="AlphaFoldDB" id="A0A7J7F4I6"/>
<keyword evidence="7" id="KW-0067">ATP-binding</keyword>
<dbReference type="InterPro" id="IPR000719">
    <property type="entry name" value="Prot_kinase_dom"/>
</dbReference>
<feature type="domain" description="Protein kinase" evidence="12">
    <location>
        <begin position="1"/>
        <end position="201"/>
    </location>
</feature>
<comment type="catalytic activity">
    <reaction evidence="11">
        <text>[DNA-directed RNA polymerase] + ATP = phospho-[DNA-directed RNA polymerase] + ADP + H(+)</text>
        <dbReference type="Rhea" id="RHEA:10216"/>
        <dbReference type="Rhea" id="RHEA-COMP:11321"/>
        <dbReference type="Rhea" id="RHEA-COMP:11322"/>
        <dbReference type="ChEBI" id="CHEBI:15378"/>
        <dbReference type="ChEBI" id="CHEBI:30616"/>
        <dbReference type="ChEBI" id="CHEBI:43176"/>
        <dbReference type="ChEBI" id="CHEBI:68546"/>
        <dbReference type="ChEBI" id="CHEBI:456216"/>
        <dbReference type="EC" id="2.7.11.23"/>
    </reaction>
</comment>
<comment type="caution">
    <text evidence="13">The sequence shown here is derived from an EMBL/GenBank/DDBJ whole genome shotgun (WGS) entry which is preliminary data.</text>
</comment>
<accession>A0A7J7F4I6</accession>
<reference evidence="13 14" key="1">
    <citation type="journal article" date="2020" name="Mol. Biol. Evol.">
        <title>Interspecific Gene Flow and the Evolution of Specialization in Black and White Rhinoceros.</title>
        <authorList>
            <person name="Moodley Y."/>
            <person name="Westbury M.V."/>
            <person name="Russo I.M."/>
            <person name="Gopalakrishnan S."/>
            <person name="Rakotoarivelo A."/>
            <person name="Olsen R.A."/>
            <person name="Prost S."/>
            <person name="Tunstall T."/>
            <person name="Ryder O.A."/>
            <person name="Dalen L."/>
            <person name="Bruford M.W."/>
        </authorList>
    </citation>
    <scope>NUCLEOTIDE SEQUENCE [LARGE SCALE GENOMIC DNA]</scope>
    <source>
        <strain evidence="13">SBR-YM</strain>
        <tissue evidence="13">Skin</tissue>
    </source>
</reference>
<dbReference type="Proteomes" id="UP000551758">
    <property type="component" value="Unassembled WGS sequence"/>
</dbReference>
<dbReference type="PANTHER" id="PTHR24056">
    <property type="entry name" value="CELL DIVISION PROTEIN KINASE"/>
    <property type="match status" value="1"/>
</dbReference>
<evidence type="ECO:0000256" key="6">
    <source>
        <dbReference type="ARBA" id="ARBA00022777"/>
    </source>
</evidence>
<evidence type="ECO:0000256" key="7">
    <source>
        <dbReference type="ARBA" id="ARBA00022840"/>
    </source>
</evidence>
<dbReference type="EMBL" id="JACDTQ010001386">
    <property type="protein sequence ID" value="KAF5922940.1"/>
    <property type="molecule type" value="Genomic_DNA"/>
</dbReference>
<dbReference type="GO" id="GO:0005634">
    <property type="term" value="C:nucleus"/>
    <property type="evidence" value="ECO:0007669"/>
    <property type="project" value="UniProtKB-SubCell"/>
</dbReference>
<proteinExistence type="predicted"/>
<keyword evidence="14" id="KW-1185">Reference proteome</keyword>
<evidence type="ECO:0000256" key="10">
    <source>
        <dbReference type="ARBA" id="ARBA00048367"/>
    </source>
</evidence>
<gene>
    <name evidence="13" type="ORF">HPG69_013285</name>
</gene>
<keyword evidence="6" id="KW-0418">Kinase</keyword>
<evidence type="ECO:0000256" key="8">
    <source>
        <dbReference type="ARBA" id="ARBA00023242"/>
    </source>
</evidence>
<evidence type="ECO:0000256" key="2">
    <source>
        <dbReference type="ARBA" id="ARBA00022527"/>
    </source>
</evidence>